<evidence type="ECO:0000259" key="3">
    <source>
        <dbReference type="Pfam" id="PF00912"/>
    </source>
</evidence>
<name>A0A3E0U5E0_9GAMM</name>
<evidence type="ECO:0000256" key="1">
    <source>
        <dbReference type="ARBA" id="ARBA00004752"/>
    </source>
</evidence>
<dbReference type="PANTHER" id="PTHR32282:SF33">
    <property type="entry name" value="PEPTIDOGLYCAN GLYCOSYLTRANSFERASE"/>
    <property type="match status" value="1"/>
</dbReference>
<evidence type="ECO:0000313" key="4">
    <source>
        <dbReference type="EMBL" id="REL32178.1"/>
    </source>
</evidence>
<feature type="domain" description="Glycosyl transferase family 51" evidence="3">
    <location>
        <begin position="51"/>
        <end position="202"/>
    </location>
</feature>
<dbReference type="InterPro" id="IPR001264">
    <property type="entry name" value="Glyco_trans_51"/>
</dbReference>
<dbReference type="Pfam" id="PF00912">
    <property type="entry name" value="Transgly"/>
    <property type="match status" value="1"/>
</dbReference>
<evidence type="ECO:0000256" key="2">
    <source>
        <dbReference type="ARBA" id="ARBA00022679"/>
    </source>
</evidence>
<evidence type="ECO:0000313" key="5">
    <source>
        <dbReference type="Proteomes" id="UP000256899"/>
    </source>
</evidence>
<protein>
    <recommendedName>
        <fullName evidence="3">Glycosyl transferase family 51 domain-containing protein</fullName>
    </recommendedName>
</protein>
<sequence length="241" mass="28014">MAKTSFLKLCYFIVTIPYLVISKLAYKFNWWGFRNDTKKCLDIASKYGNVKLPKELLLTLKIAEDHRNNFHFEVDQIAYIRALISNLRGSIQGASTIEQQFVRVVVDNYQRTLKRKLYEQLLAVHVASLSEKDRIGTAYLFIAYYGQASIGTLRLKNIVELPLSKLKYSDAILIIARLKYPEPSNISKQWLNKFDKRIKHIAIRLKTANLLPDSGEKQITFVCRESYNRKQNVFNSRLKSN</sequence>
<dbReference type="PANTHER" id="PTHR32282">
    <property type="entry name" value="BINDING PROTEIN TRANSPEPTIDASE, PUTATIVE-RELATED"/>
    <property type="match status" value="1"/>
</dbReference>
<dbReference type="RefSeq" id="WP_116017555.1">
    <property type="nucleotide sequence ID" value="NZ_QUOT01000001.1"/>
</dbReference>
<dbReference type="InterPro" id="IPR023346">
    <property type="entry name" value="Lysozyme-like_dom_sf"/>
</dbReference>
<comment type="pathway">
    <text evidence="1">Cell wall biogenesis; peptidoglycan biosynthesis.</text>
</comment>
<dbReference type="GO" id="GO:0008955">
    <property type="term" value="F:peptidoglycan glycosyltransferase activity"/>
    <property type="evidence" value="ECO:0007669"/>
    <property type="project" value="TreeGrafter"/>
</dbReference>
<organism evidence="4 5">
    <name type="scientific">Thalassotalea euphylliae</name>
    <dbReference type="NCBI Taxonomy" id="1655234"/>
    <lineage>
        <taxon>Bacteria</taxon>
        <taxon>Pseudomonadati</taxon>
        <taxon>Pseudomonadota</taxon>
        <taxon>Gammaproteobacteria</taxon>
        <taxon>Alteromonadales</taxon>
        <taxon>Colwelliaceae</taxon>
        <taxon>Thalassotalea</taxon>
    </lineage>
</organism>
<accession>A0A3E0U5E0</accession>
<dbReference type="Gene3D" id="1.10.3810.10">
    <property type="entry name" value="Biosynthetic peptidoglycan transglycosylase-like"/>
    <property type="match status" value="1"/>
</dbReference>
<keyword evidence="2" id="KW-0808">Transferase</keyword>
<dbReference type="EMBL" id="QUOT01000001">
    <property type="protein sequence ID" value="REL32178.1"/>
    <property type="molecule type" value="Genomic_DNA"/>
</dbReference>
<dbReference type="SUPFAM" id="SSF53955">
    <property type="entry name" value="Lysozyme-like"/>
    <property type="match status" value="1"/>
</dbReference>
<reference evidence="5" key="1">
    <citation type="submission" date="2018-08" db="EMBL/GenBank/DDBJ databases">
        <title>Thalassotalea euphylliae genome.</title>
        <authorList>
            <person name="Summers S."/>
            <person name="Rice S.A."/>
            <person name="Freckelton M.L."/>
            <person name="Nedved B.T."/>
            <person name="Hadfield M.G."/>
        </authorList>
    </citation>
    <scope>NUCLEOTIDE SEQUENCE [LARGE SCALE GENOMIC DNA]</scope>
    <source>
        <strain evidence="5">H3</strain>
    </source>
</reference>
<proteinExistence type="predicted"/>
<keyword evidence="5" id="KW-1185">Reference proteome</keyword>
<dbReference type="InterPro" id="IPR050396">
    <property type="entry name" value="Glycosyltr_51/Transpeptidase"/>
</dbReference>
<dbReference type="AlphaFoldDB" id="A0A3E0U5E0"/>
<dbReference type="Proteomes" id="UP000256899">
    <property type="component" value="Unassembled WGS sequence"/>
</dbReference>
<dbReference type="InterPro" id="IPR036950">
    <property type="entry name" value="PBP_transglycosylase"/>
</dbReference>
<comment type="caution">
    <text evidence="4">The sequence shown here is derived from an EMBL/GenBank/DDBJ whole genome shotgun (WGS) entry which is preliminary data.</text>
</comment>
<gene>
    <name evidence="4" type="ORF">DXX94_16440</name>
</gene>